<dbReference type="EMBL" id="JAOYFB010000036">
    <property type="protein sequence ID" value="KAK4020466.1"/>
    <property type="molecule type" value="Genomic_DNA"/>
</dbReference>
<organism evidence="1 2">
    <name type="scientific">Daphnia magna</name>
    <dbReference type="NCBI Taxonomy" id="35525"/>
    <lineage>
        <taxon>Eukaryota</taxon>
        <taxon>Metazoa</taxon>
        <taxon>Ecdysozoa</taxon>
        <taxon>Arthropoda</taxon>
        <taxon>Crustacea</taxon>
        <taxon>Branchiopoda</taxon>
        <taxon>Diplostraca</taxon>
        <taxon>Cladocera</taxon>
        <taxon>Anomopoda</taxon>
        <taxon>Daphniidae</taxon>
        <taxon>Daphnia</taxon>
    </lineage>
</organism>
<reference evidence="1 2" key="1">
    <citation type="journal article" date="2023" name="Nucleic Acids Res.">
        <title>The hologenome of Daphnia magna reveals possible DNA methylation and microbiome-mediated evolution of the host genome.</title>
        <authorList>
            <person name="Chaturvedi A."/>
            <person name="Li X."/>
            <person name="Dhandapani V."/>
            <person name="Marshall H."/>
            <person name="Kissane S."/>
            <person name="Cuenca-Cambronero M."/>
            <person name="Asole G."/>
            <person name="Calvet F."/>
            <person name="Ruiz-Romero M."/>
            <person name="Marangio P."/>
            <person name="Guigo R."/>
            <person name="Rago D."/>
            <person name="Mirbahai L."/>
            <person name="Eastwood N."/>
            <person name="Colbourne J.K."/>
            <person name="Zhou J."/>
            <person name="Mallon E."/>
            <person name="Orsini L."/>
        </authorList>
    </citation>
    <scope>NUCLEOTIDE SEQUENCE [LARGE SCALE GENOMIC DNA]</scope>
    <source>
        <strain evidence="1">LRV0_1</strain>
    </source>
</reference>
<keyword evidence="2" id="KW-1185">Reference proteome</keyword>
<proteinExistence type="predicted"/>
<evidence type="ECO:0000313" key="2">
    <source>
        <dbReference type="Proteomes" id="UP001234178"/>
    </source>
</evidence>
<name>A0ABR0A5R6_9CRUS</name>
<dbReference type="Proteomes" id="UP001234178">
    <property type="component" value="Unassembled WGS sequence"/>
</dbReference>
<accession>A0ABR0A5R6</accession>
<evidence type="ECO:0000313" key="1">
    <source>
        <dbReference type="EMBL" id="KAK4020466.1"/>
    </source>
</evidence>
<comment type="caution">
    <text evidence="1">The sequence shown here is derived from an EMBL/GenBank/DDBJ whole genome shotgun (WGS) entry which is preliminary data.</text>
</comment>
<protein>
    <submittedName>
        <fullName evidence="1">Uncharacterized protein</fullName>
    </submittedName>
</protein>
<gene>
    <name evidence="1" type="ORF">OUZ56_002441</name>
</gene>
<sequence length="63" mass="6886">MKAVPPHYLTNEWRVTIVTSAPDDTAPLENKPAPIWPDQLFSGALNTVDSVSIGSPVTIEHFL</sequence>